<dbReference type="Gene3D" id="3.40.50.150">
    <property type="entry name" value="Vaccinia Virus protein VP39"/>
    <property type="match status" value="1"/>
</dbReference>
<organism evidence="2 3">
    <name type="scientific">Pedobacter gandavensis</name>
    <dbReference type="NCBI Taxonomy" id="2679963"/>
    <lineage>
        <taxon>Bacteria</taxon>
        <taxon>Pseudomonadati</taxon>
        <taxon>Bacteroidota</taxon>
        <taxon>Sphingobacteriia</taxon>
        <taxon>Sphingobacteriales</taxon>
        <taxon>Sphingobacteriaceae</taxon>
        <taxon>Pedobacter</taxon>
    </lineage>
</organism>
<keyword evidence="2" id="KW-0808">Transferase</keyword>
<dbReference type="Pfam" id="PF08241">
    <property type="entry name" value="Methyltransf_11"/>
    <property type="match status" value="1"/>
</dbReference>
<feature type="domain" description="Methyltransferase type 11" evidence="1">
    <location>
        <begin position="38"/>
        <end position="139"/>
    </location>
</feature>
<proteinExistence type="predicted"/>
<comment type="caution">
    <text evidence="2">The sequence shown here is derived from an EMBL/GenBank/DDBJ whole genome shotgun (WGS) entry which is preliminary data.</text>
</comment>
<sequence length="225" mass="25786">MIPEQLKEIIDWDIVNWAKALDYWEENVDIKDKDYHCLELGAANGGLSLWLSLHNNKVLCTDLMEPKESARNIHKKYDCNANIEYAAMDAMNIPYESYFDIVAFKSILGGISQKGCNENKLKTLNEIHKALKPSGRLLFAENLEASLLHKVLRKRFGTPDWNYVKLDEIDYIFQSFKSISFTTAGFLGCLGRTEGQRNFLGRIDGHLEKLIPQKMHYILIGVAEK</sequence>
<dbReference type="InterPro" id="IPR013216">
    <property type="entry name" value="Methyltransf_11"/>
</dbReference>
<protein>
    <submittedName>
        <fullName evidence="2">Methyltransferase domain-containing protein</fullName>
    </submittedName>
</protein>
<dbReference type="SUPFAM" id="SSF53335">
    <property type="entry name" value="S-adenosyl-L-methionine-dependent methyltransferases"/>
    <property type="match status" value="1"/>
</dbReference>
<dbReference type="RefSeq" id="WP_182954448.1">
    <property type="nucleotide sequence ID" value="NZ_WNXC01000001.1"/>
</dbReference>
<reference evidence="2 3" key="1">
    <citation type="submission" date="2019-11" db="EMBL/GenBank/DDBJ databases">
        <title>Description of Pedobacter sp. LMG 31462T.</title>
        <authorList>
            <person name="Carlier A."/>
            <person name="Qi S."/>
            <person name="Vandamme P."/>
        </authorList>
    </citation>
    <scope>NUCLEOTIDE SEQUENCE [LARGE SCALE GENOMIC DNA]</scope>
    <source>
        <strain evidence="2 3">LMG 31462</strain>
    </source>
</reference>
<evidence type="ECO:0000259" key="1">
    <source>
        <dbReference type="Pfam" id="PF08241"/>
    </source>
</evidence>
<evidence type="ECO:0000313" key="3">
    <source>
        <dbReference type="Proteomes" id="UP000636110"/>
    </source>
</evidence>
<evidence type="ECO:0000313" key="2">
    <source>
        <dbReference type="EMBL" id="MBB2148471.1"/>
    </source>
</evidence>
<dbReference type="Proteomes" id="UP000636110">
    <property type="component" value="Unassembled WGS sequence"/>
</dbReference>
<name>A0ABR6EU22_9SPHI</name>
<gene>
    <name evidence="2" type="ORF">GM920_06050</name>
</gene>
<keyword evidence="3" id="KW-1185">Reference proteome</keyword>
<dbReference type="GO" id="GO:0032259">
    <property type="term" value="P:methylation"/>
    <property type="evidence" value="ECO:0007669"/>
    <property type="project" value="UniProtKB-KW"/>
</dbReference>
<dbReference type="GO" id="GO:0008168">
    <property type="term" value="F:methyltransferase activity"/>
    <property type="evidence" value="ECO:0007669"/>
    <property type="project" value="UniProtKB-KW"/>
</dbReference>
<keyword evidence="2" id="KW-0489">Methyltransferase</keyword>
<dbReference type="EMBL" id="WNXC01000001">
    <property type="protein sequence ID" value="MBB2148471.1"/>
    <property type="molecule type" value="Genomic_DNA"/>
</dbReference>
<dbReference type="InterPro" id="IPR029063">
    <property type="entry name" value="SAM-dependent_MTases_sf"/>
</dbReference>
<accession>A0ABR6EU22</accession>